<dbReference type="EMBL" id="JARQZJ010000036">
    <property type="protein sequence ID" value="KAK9876453.1"/>
    <property type="molecule type" value="Genomic_DNA"/>
</dbReference>
<dbReference type="InterPro" id="IPR018612">
    <property type="entry name" value="NSRP1_N"/>
</dbReference>
<evidence type="ECO:0000313" key="5">
    <source>
        <dbReference type="EMBL" id="KAK9876453.1"/>
    </source>
</evidence>
<dbReference type="GO" id="GO:0000381">
    <property type="term" value="P:regulation of alternative mRNA splicing, via spliceosome"/>
    <property type="evidence" value="ECO:0007669"/>
    <property type="project" value="InterPro"/>
</dbReference>
<evidence type="ECO:0000256" key="3">
    <source>
        <dbReference type="SAM" id="MobiDB-lite"/>
    </source>
</evidence>
<dbReference type="PANTHER" id="PTHR31938">
    <property type="entry name" value="NUCLEAR SPECKLE SPLICING REGULATORY PROTEIN 1"/>
    <property type="match status" value="1"/>
</dbReference>
<dbReference type="AlphaFoldDB" id="A0AAW1U752"/>
<sequence length="236" mass="28117">MAKEFGLIIPTKNERIVQAPGKRAAIFDEESDSDESGAATKPNLFNSREKKFEKLAQLKAMDEDPTVFQYDEIYDHMEKQRKHLKLSEKNIDKKPKYINNLLKAAERRKRENERRIERIVQKEREIEGDEFKDKESYVTPSYQNKLQEMKALEEKEKREEYLESIGDVRKQENLDGFYRYIYHQEVNNEDDIEEVLSDVDHKCKEKDEGLRKACPDNDQNLYDTNIRKYLKNVSIE</sequence>
<evidence type="ECO:0000256" key="1">
    <source>
        <dbReference type="ARBA" id="ARBA00010126"/>
    </source>
</evidence>
<name>A0AAW1U752_9CUCU</name>
<feature type="region of interest" description="Disordered" evidence="3">
    <location>
        <begin position="27"/>
        <end position="46"/>
    </location>
</feature>
<comment type="caution">
    <text evidence="5">The sequence shown here is derived from an EMBL/GenBank/DDBJ whole genome shotgun (WGS) entry which is preliminary data.</text>
</comment>
<evidence type="ECO:0000256" key="2">
    <source>
        <dbReference type="ARBA" id="ARBA00023054"/>
    </source>
</evidence>
<accession>A0AAW1U752</accession>
<dbReference type="InterPro" id="IPR042816">
    <property type="entry name" value="Nsrp1"/>
</dbReference>
<dbReference type="Pfam" id="PF09745">
    <property type="entry name" value="NSRP1_N"/>
    <property type="match status" value="1"/>
</dbReference>
<protein>
    <recommendedName>
        <fullName evidence="4">Nuclear speckle splicing regulatory protein 1 N-terminal domain-containing protein</fullName>
    </recommendedName>
</protein>
<proteinExistence type="inferred from homology"/>
<dbReference type="PANTHER" id="PTHR31938:SF4">
    <property type="entry name" value="NUCLEAR SPECKLE SPLICING REGULATORY PROTEIN 1"/>
    <property type="match status" value="1"/>
</dbReference>
<comment type="similarity">
    <text evidence="1">Belongs to the NSRP1 family.</text>
</comment>
<evidence type="ECO:0000259" key="4">
    <source>
        <dbReference type="Pfam" id="PF09745"/>
    </source>
</evidence>
<dbReference type="Proteomes" id="UP001431783">
    <property type="component" value="Unassembled WGS sequence"/>
</dbReference>
<organism evidence="5 6">
    <name type="scientific">Henosepilachna vigintioctopunctata</name>
    <dbReference type="NCBI Taxonomy" id="420089"/>
    <lineage>
        <taxon>Eukaryota</taxon>
        <taxon>Metazoa</taxon>
        <taxon>Ecdysozoa</taxon>
        <taxon>Arthropoda</taxon>
        <taxon>Hexapoda</taxon>
        <taxon>Insecta</taxon>
        <taxon>Pterygota</taxon>
        <taxon>Neoptera</taxon>
        <taxon>Endopterygota</taxon>
        <taxon>Coleoptera</taxon>
        <taxon>Polyphaga</taxon>
        <taxon>Cucujiformia</taxon>
        <taxon>Coccinelloidea</taxon>
        <taxon>Coccinellidae</taxon>
        <taxon>Epilachninae</taxon>
        <taxon>Epilachnini</taxon>
        <taxon>Henosepilachna</taxon>
    </lineage>
</organism>
<keyword evidence="2" id="KW-0175">Coiled coil</keyword>
<gene>
    <name evidence="5" type="ORF">WA026_012767</name>
</gene>
<evidence type="ECO:0000313" key="6">
    <source>
        <dbReference type="Proteomes" id="UP001431783"/>
    </source>
</evidence>
<feature type="domain" description="Nuclear speckle splicing regulatory protein 1 N-terminal" evidence="4">
    <location>
        <begin position="56"/>
        <end position="171"/>
    </location>
</feature>
<keyword evidence="6" id="KW-1185">Reference proteome</keyword>
<reference evidence="5 6" key="1">
    <citation type="submission" date="2023-03" db="EMBL/GenBank/DDBJ databases">
        <title>Genome insight into feeding habits of ladybird beetles.</title>
        <authorList>
            <person name="Li H.-S."/>
            <person name="Huang Y.-H."/>
            <person name="Pang H."/>
        </authorList>
    </citation>
    <scope>NUCLEOTIDE SEQUENCE [LARGE SCALE GENOMIC DNA]</scope>
    <source>
        <strain evidence="5">SYSU_2023b</strain>
        <tissue evidence="5">Whole body</tissue>
    </source>
</reference>